<dbReference type="PANTHER" id="PTHR30250">
    <property type="entry name" value="PST FAMILY PREDICTED COLANIC ACID TRANSPORTER"/>
    <property type="match status" value="1"/>
</dbReference>
<dbReference type="EMBL" id="AP024488">
    <property type="protein sequence ID" value="BCS95587.1"/>
    <property type="molecule type" value="Genomic_DNA"/>
</dbReference>
<evidence type="ECO:0000256" key="2">
    <source>
        <dbReference type="ARBA" id="ARBA00022475"/>
    </source>
</evidence>
<reference evidence="7 8" key="1">
    <citation type="submission" date="2021-02" db="EMBL/GenBank/DDBJ databases">
        <title>Complete genome of Desulfoluna sp. strain ASN36.</title>
        <authorList>
            <person name="Takahashi A."/>
            <person name="Kojima H."/>
            <person name="Fukui M."/>
        </authorList>
    </citation>
    <scope>NUCLEOTIDE SEQUENCE [LARGE SCALE GENOMIC DNA]</scope>
    <source>
        <strain evidence="7 8">ASN36</strain>
    </source>
</reference>
<dbReference type="Proteomes" id="UP001320148">
    <property type="component" value="Chromosome"/>
</dbReference>
<keyword evidence="3 6" id="KW-0812">Transmembrane</keyword>
<feature type="transmembrane region" description="Helical" evidence="6">
    <location>
        <begin position="402"/>
        <end position="423"/>
    </location>
</feature>
<feature type="transmembrane region" description="Helical" evidence="6">
    <location>
        <begin position="343"/>
        <end position="362"/>
    </location>
</feature>
<dbReference type="PANTHER" id="PTHR30250:SF26">
    <property type="entry name" value="PSMA PROTEIN"/>
    <property type="match status" value="1"/>
</dbReference>
<organism evidence="7 8">
    <name type="scientific">Desulfoluna limicola</name>
    <dbReference type="NCBI Taxonomy" id="2810562"/>
    <lineage>
        <taxon>Bacteria</taxon>
        <taxon>Pseudomonadati</taxon>
        <taxon>Thermodesulfobacteriota</taxon>
        <taxon>Desulfobacteria</taxon>
        <taxon>Desulfobacterales</taxon>
        <taxon>Desulfolunaceae</taxon>
        <taxon>Desulfoluna</taxon>
    </lineage>
</organism>
<feature type="transmembrane region" description="Helical" evidence="6">
    <location>
        <begin position="184"/>
        <end position="204"/>
    </location>
</feature>
<evidence type="ECO:0000256" key="5">
    <source>
        <dbReference type="ARBA" id="ARBA00023136"/>
    </source>
</evidence>
<evidence type="ECO:0008006" key="9">
    <source>
        <dbReference type="Google" id="ProtNLM"/>
    </source>
</evidence>
<feature type="transmembrane region" description="Helical" evidence="6">
    <location>
        <begin position="158"/>
        <end position="178"/>
    </location>
</feature>
<comment type="subcellular location">
    <subcellularLocation>
        <location evidence="1">Cell membrane</location>
        <topology evidence="1">Multi-pass membrane protein</topology>
    </subcellularLocation>
</comment>
<evidence type="ECO:0000256" key="4">
    <source>
        <dbReference type="ARBA" id="ARBA00022989"/>
    </source>
</evidence>
<feature type="transmembrane region" description="Helical" evidence="6">
    <location>
        <begin position="127"/>
        <end position="151"/>
    </location>
</feature>
<evidence type="ECO:0000256" key="3">
    <source>
        <dbReference type="ARBA" id="ARBA00022692"/>
    </source>
</evidence>
<evidence type="ECO:0000256" key="1">
    <source>
        <dbReference type="ARBA" id="ARBA00004651"/>
    </source>
</evidence>
<gene>
    <name evidence="7" type="ORF">DSLASN_12190</name>
</gene>
<protein>
    <recommendedName>
        <fullName evidence="9">Polysaccharide biosynthesis protein</fullName>
    </recommendedName>
</protein>
<sequence>MTSIQRLVLNTLVAYARSVFGAALALFGSRWVLNALGQIDFGIFTLVGSLIISITFLNNIMSSSVGRHYAFAVGEGNTAEVNRWFNAALSIHLFLATALIIMGWPVGEYVIAHTLNIPAERIITCVWVFRISLVSAFVNMISIPFVAMFVAKQHIAELSVWGILQSIMTFTLAYMLTSVSGDRLLFYSFGMVIILVFIQTVQIVRAVSGFRECSIVYNQWFDITRLRKILSFASWNLFGGLGVTFRNQGSTILLNLFYGANVNAAFGIANQVSSQTNQLATAMIGAFTPEITSSEGRGDRERMLSLALRSSKFGAILVMLFAVPLMVEMDYVLVLWLRVPPDYTAMFCQLILCTFLIDRMTAGYMLAVNAYGRIAAYQATVGTCLLFTLPLAWIFLKVGYAPHSVGVAFIITMTACSIGRIYWVRRLFDIPVSRWLLNVLLPCFIVAIAATLASVVPRLFLSSSFLRLALTTVASVTTTLLVAWFFAFDTIEREIVNKITQGIFSRFKGKFSFQT</sequence>
<keyword evidence="8" id="KW-1185">Reference proteome</keyword>
<feature type="transmembrane region" description="Helical" evidence="6">
    <location>
        <begin position="313"/>
        <end position="337"/>
    </location>
</feature>
<dbReference type="RefSeq" id="WP_236891835.1">
    <property type="nucleotide sequence ID" value="NZ_AP024488.1"/>
</dbReference>
<keyword evidence="4 6" id="KW-1133">Transmembrane helix</keyword>
<feature type="transmembrane region" description="Helical" evidence="6">
    <location>
        <begin position="468"/>
        <end position="488"/>
    </location>
</feature>
<keyword evidence="5 6" id="KW-0472">Membrane</keyword>
<feature type="transmembrane region" description="Helical" evidence="6">
    <location>
        <begin position="39"/>
        <end position="57"/>
    </location>
</feature>
<accession>A0ABM7PEJ4</accession>
<name>A0ABM7PEJ4_9BACT</name>
<feature type="transmembrane region" description="Helical" evidence="6">
    <location>
        <begin position="84"/>
        <end position="107"/>
    </location>
</feature>
<feature type="transmembrane region" description="Helical" evidence="6">
    <location>
        <begin position="435"/>
        <end position="456"/>
    </location>
</feature>
<dbReference type="InterPro" id="IPR050833">
    <property type="entry name" value="Poly_Biosynth_Transport"/>
</dbReference>
<evidence type="ECO:0000313" key="8">
    <source>
        <dbReference type="Proteomes" id="UP001320148"/>
    </source>
</evidence>
<keyword evidence="2" id="KW-1003">Cell membrane</keyword>
<evidence type="ECO:0000256" key="6">
    <source>
        <dbReference type="SAM" id="Phobius"/>
    </source>
</evidence>
<feature type="transmembrane region" description="Helical" evidence="6">
    <location>
        <begin position="374"/>
        <end position="396"/>
    </location>
</feature>
<proteinExistence type="predicted"/>
<feature type="transmembrane region" description="Helical" evidence="6">
    <location>
        <begin position="12"/>
        <end position="33"/>
    </location>
</feature>
<evidence type="ECO:0000313" key="7">
    <source>
        <dbReference type="EMBL" id="BCS95587.1"/>
    </source>
</evidence>